<proteinExistence type="predicted"/>
<evidence type="ECO:0000256" key="2">
    <source>
        <dbReference type="ARBA" id="ARBA00022771"/>
    </source>
</evidence>
<dbReference type="SUPFAM" id="SSF144232">
    <property type="entry name" value="HIT/MYND zinc finger-like"/>
    <property type="match status" value="1"/>
</dbReference>
<dbReference type="Pfam" id="PF01753">
    <property type="entry name" value="zf-MYND"/>
    <property type="match status" value="1"/>
</dbReference>
<dbReference type="STRING" id="68775.A0A5C3LSB1"/>
<gene>
    <name evidence="6" type="ORF">BDQ12DRAFT_687270</name>
</gene>
<accession>A0A5C3LSB1</accession>
<keyword evidence="3" id="KW-0862">Zinc</keyword>
<keyword evidence="2 4" id="KW-0863">Zinc-finger</keyword>
<evidence type="ECO:0000259" key="5">
    <source>
        <dbReference type="PROSITE" id="PS50865"/>
    </source>
</evidence>
<dbReference type="InterPro" id="IPR002893">
    <property type="entry name" value="Znf_MYND"/>
</dbReference>
<evidence type="ECO:0000313" key="7">
    <source>
        <dbReference type="Proteomes" id="UP000308652"/>
    </source>
</evidence>
<sequence length="238" mass="26799">MKINSATCLQCGKPDAEITCQRCSAVDYCSQGCLEADKATHERDCDVPKDVIGVIINSDRDRRVGKPVFELTTITASHPIHRSRISSPLMNKIEFPLIIHRHTPGSWMDREEDDEGLENSIATNLMMMTENGEATVDWSQQAGTVTVMRQDRKPLSLEAIEIISKFHDHIHYLFHAGRLDEAQEMQDFLEFESFCQDYKRKMKANEPRFANLRLPLQVQIGSSMSGGEALGGFLGLSI</sequence>
<evidence type="ECO:0000256" key="4">
    <source>
        <dbReference type="PROSITE-ProRule" id="PRU00134"/>
    </source>
</evidence>
<evidence type="ECO:0000313" key="6">
    <source>
        <dbReference type="EMBL" id="TFK36089.1"/>
    </source>
</evidence>
<keyword evidence="7" id="KW-1185">Reference proteome</keyword>
<feature type="domain" description="MYND-type" evidence="5">
    <location>
        <begin position="8"/>
        <end position="45"/>
    </location>
</feature>
<dbReference type="AlphaFoldDB" id="A0A5C3LSB1"/>
<organism evidence="6 7">
    <name type="scientific">Crucibulum laeve</name>
    <dbReference type="NCBI Taxonomy" id="68775"/>
    <lineage>
        <taxon>Eukaryota</taxon>
        <taxon>Fungi</taxon>
        <taxon>Dikarya</taxon>
        <taxon>Basidiomycota</taxon>
        <taxon>Agaricomycotina</taxon>
        <taxon>Agaricomycetes</taxon>
        <taxon>Agaricomycetidae</taxon>
        <taxon>Agaricales</taxon>
        <taxon>Agaricineae</taxon>
        <taxon>Nidulariaceae</taxon>
        <taxon>Crucibulum</taxon>
    </lineage>
</organism>
<dbReference type="EMBL" id="ML213616">
    <property type="protein sequence ID" value="TFK36089.1"/>
    <property type="molecule type" value="Genomic_DNA"/>
</dbReference>
<protein>
    <recommendedName>
        <fullName evidence="5">MYND-type domain-containing protein</fullName>
    </recommendedName>
</protein>
<dbReference type="Gene3D" id="6.10.140.2220">
    <property type="match status" value="1"/>
</dbReference>
<dbReference type="Proteomes" id="UP000308652">
    <property type="component" value="Unassembled WGS sequence"/>
</dbReference>
<dbReference type="GO" id="GO:0008270">
    <property type="term" value="F:zinc ion binding"/>
    <property type="evidence" value="ECO:0007669"/>
    <property type="project" value="UniProtKB-KW"/>
</dbReference>
<keyword evidence="1" id="KW-0479">Metal-binding</keyword>
<reference evidence="6 7" key="1">
    <citation type="journal article" date="2019" name="Nat. Ecol. Evol.">
        <title>Megaphylogeny resolves global patterns of mushroom evolution.</title>
        <authorList>
            <person name="Varga T."/>
            <person name="Krizsan K."/>
            <person name="Foldi C."/>
            <person name="Dima B."/>
            <person name="Sanchez-Garcia M."/>
            <person name="Sanchez-Ramirez S."/>
            <person name="Szollosi G.J."/>
            <person name="Szarkandi J.G."/>
            <person name="Papp V."/>
            <person name="Albert L."/>
            <person name="Andreopoulos W."/>
            <person name="Angelini C."/>
            <person name="Antonin V."/>
            <person name="Barry K.W."/>
            <person name="Bougher N.L."/>
            <person name="Buchanan P."/>
            <person name="Buyck B."/>
            <person name="Bense V."/>
            <person name="Catcheside P."/>
            <person name="Chovatia M."/>
            <person name="Cooper J."/>
            <person name="Damon W."/>
            <person name="Desjardin D."/>
            <person name="Finy P."/>
            <person name="Geml J."/>
            <person name="Haridas S."/>
            <person name="Hughes K."/>
            <person name="Justo A."/>
            <person name="Karasinski D."/>
            <person name="Kautmanova I."/>
            <person name="Kiss B."/>
            <person name="Kocsube S."/>
            <person name="Kotiranta H."/>
            <person name="LaButti K.M."/>
            <person name="Lechner B.E."/>
            <person name="Liimatainen K."/>
            <person name="Lipzen A."/>
            <person name="Lukacs Z."/>
            <person name="Mihaltcheva S."/>
            <person name="Morgado L.N."/>
            <person name="Niskanen T."/>
            <person name="Noordeloos M.E."/>
            <person name="Ohm R.A."/>
            <person name="Ortiz-Santana B."/>
            <person name="Ovrebo C."/>
            <person name="Racz N."/>
            <person name="Riley R."/>
            <person name="Savchenko A."/>
            <person name="Shiryaev A."/>
            <person name="Soop K."/>
            <person name="Spirin V."/>
            <person name="Szebenyi C."/>
            <person name="Tomsovsky M."/>
            <person name="Tulloss R.E."/>
            <person name="Uehling J."/>
            <person name="Grigoriev I.V."/>
            <person name="Vagvolgyi C."/>
            <person name="Papp T."/>
            <person name="Martin F.M."/>
            <person name="Miettinen O."/>
            <person name="Hibbett D.S."/>
            <person name="Nagy L.G."/>
        </authorList>
    </citation>
    <scope>NUCLEOTIDE SEQUENCE [LARGE SCALE GENOMIC DNA]</scope>
    <source>
        <strain evidence="6 7">CBS 166.37</strain>
    </source>
</reference>
<evidence type="ECO:0000256" key="1">
    <source>
        <dbReference type="ARBA" id="ARBA00022723"/>
    </source>
</evidence>
<dbReference type="PROSITE" id="PS01360">
    <property type="entry name" value="ZF_MYND_1"/>
    <property type="match status" value="1"/>
</dbReference>
<dbReference type="PROSITE" id="PS50865">
    <property type="entry name" value="ZF_MYND_2"/>
    <property type="match status" value="1"/>
</dbReference>
<dbReference type="OrthoDB" id="2212237at2759"/>
<evidence type="ECO:0000256" key="3">
    <source>
        <dbReference type="ARBA" id="ARBA00022833"/>
    </source>
</evidence>
<name>A0A5C3LSB1_9AGAR</name>